<sequence length="97" mass="9187">MLADKFGTAPAVTYGALIPSAAAVPAAAPAPAAAAPATTWTISGPTAGAPVSAQVSLDGDGGELGFAVSRQGSAVLSPAPLGIDTTAADLTKGWGRA</sequence>
<dbReference type="Proteomes" id="UP001589709">
    <property type="component" value="Unassembled WGS sequence"/>
</dbReference>
<dbReference type="EMBL" id="JBHMCY010000043">
    <property type="protein sequence ID" value="MFB9465271.1"/>
    <property type="molecule type" value="Genomic_DNA"/>
</dbReference>
<feature type="signal peptide" evidence="1">
    <location>
        <begin position="1"/>
        <end position="34"/>
    </location>
</feature>
<dbReference type="RefSeq" id="WP_381348102.1">
    <property type="nucleotide sequence ID" value="NZ_JBHMCY010000043.1"/>
</dbReference>
<feature type="chain" id="PRO_5046712007" evidence="1">
    <location>
        <begin position="35"/>
        <end position="97"/>
    </location>
</feature>
<keyword evidence="3" id="KW-1185">Reference proteome</keyword>
<evidence type="ECO:0000313" key="2">
    <source>
        <dbReference type="EMBL" id="MFB9465271.1"/>
    </source>
</evidence>
<proteinExistence type="predicted"/>
<comment type="caution">
    <text evidence="2">The sequence shown here is derived from an EMBL/GenBank/DDBJ whole genome shotgun (WGS) entry which is preliminary data.</text>
</comment>
<accession>A0ABV5N5A6</accession>
<evidence type="ECO:0000313" key="3">
    <source>
        <dbReference type="Proteomes" id="UP001589709"/>
    </source>
</evidence>
<reference evidence="2 3" key="1">
    <citation type="submission" date="2024-09" db="EMBL/GenBank/DDBJ databases">
        <authorList>
            <person name="Sun Q."/>
            <person name="Mori K."/>
        </authorList>
    </citation>
    <scope>NUCLEOTIDE SEQUENCE [LARGE SCALE GENOMIC DNA]</scope>
    <source>
        <strain evidence="2 3">JCM 6917</strain>
    </source>
</reference>
<protein>
    <submittedName>
        <fullName evidence="2">Uncharacterized protein</fullName>
    </submittedName>
</protein>
<gene>
    <name evidence="2" type="ORF">ACFF45_21775</name>
</gene>
<name>A0ABV5N5A6_9ACTN</name>
<organism evidence="2 3">
    <name type="scientific">Streptomyces cinereospinus</name>
    <dbReference type="NCBI Taxonomy" id="285561"/>
    <lineage>
        <taxon>Bacteria</taxon>
        <taxon>Bacillati</taxon>
        <taxon>Actinomycetota</taxon>
        <taxon>Actinomycetes</taxon>
        <taxon>Kitasatosporales</taxon>
        <taxon>Streptomycetaceae</taxon>
        <taxon>Streptomyces</taxon>
    </lineage>
</organism>
<evidence type="ECO:0000256" key="1">
    <source>
        <dbReference type="SAM" id="SignalP"/>
    </source>
</evidence>
<keyword evidence="1" id="KW-0732">Signal</keyword>